<dbReference type="Proteomes" id="UP000266723">
    <property type="component" value="Unassembled WGS sequence"/>
</dbReference>
<proteinExistence type="predicted"/>
<sequence length="145" mass="17072">MLQPYPEMIHQSPVYLKTSRNSLLSTDQKKSIMVLVPKYKKANKQHKNRNMRRRSDLNLVRNVIKALASLRPVEFQELLQPLLLLMKLHQVYKQSILILKGAMNLNHNNKNNKKMIQPQHKITMELNLISLVKINVVENKVRKMQ</sequence>
<organism evidence="1 2">
    <name type="scientific">Brassica cretica</name>
    <name type="common">Mustard</name>
    <dbReference type="NCBI Taxonomy" id="69181"/>
    <lineage>
        <taxon>Eukaryota</taxon>
        <taxon>Viridiplantae</taxon>
        <taxon>Streptophyta</taxon>
        <taxon>Embryophyta</taxon>
        <taxon>Tracheophyta</taxon>
        <taxon>Spermatophyta</taxon>
        <taxon>Magnoliopsida</taxon>
        <taxon>eudicotyledons</taxon>
        <taxon>Gunneridae</taxon>
        <taxon>Pentapetalae</taxon>
        <taxon>rosids</taxon>
        <taxon>malvids</taxon>
        <taxon>Brassicales</taxon>
        <taxon>Brassicaceae</taxon>
        <taxon>Brassiceae</taxon>
        <taxon>Brassica</taxon>
    </lineage>
</organism>
<name>A0ABQ7AP92_BRACR</name>
<reference evidence="1 2" key="1">
    <citation type="journal article" date="2020" name="BMC Genomics">
        <title>Intraspecific diversification of the crop wild relative Brassica cretica Lam. using demographic model selection.</title>
        <authorList>
            <person name="Kioukis A."/>
            <person name="Michalopoulou V.A."/>
            <person name="Briers L."/>
            <person name="Pirintsos S."/>
            <person name="Studholme D.J."/>
            <person name="Pavlidis P."/>
            <person name="Sarris P.F."/>
        </authorList>
    </citation>
    <scope>NUCLEOTIDE SEQUENCE [LARGE SCALE GENOMIC DNA]</scope>
    <source>
        <strain evidence="2">cv. PFS-1207/04</strain>
    </source>
</reference>
<accession>A0ABQ7AP92</accession>
<protein>
    <submittedName>
        <fullName evidence="1">Uncharacterized protein</fullName>
    </submittedName>
</protein>
<evidence type="ECO:0000313" key="2">
    <source>
        <dbReference type="Proteomes" id="UP000266723"/>
    </source>
</evidence>
<dbReference type="EMBL" id="QGKV02001556">
    <property type="protein sequence ID" value="KAF3515808.1"/>
    <property type="molecule type" value="Genomic_DNA"/>
</dbReference>
<gene>
    <name evidence="1" type="ORF">DY000_02058505</name>
</gene>
<evidence type="ECO:0000313" key="1">
    <source>
        <dbReference type="EMBL" id="KAF3515808.1"/>
    </source>
</evidence>
<comment type="caution">
    <text evidence="1">The sequence shown here is derived from an EMBL/GenBank/DDBJ whole genome shotgun (WGS) entry which is preliminary data.</text>
</comment>
<keyword evidence="2" id="KW-1185">Reference proteome</keyword>